<dbReference type="SMART" id="SM00327">
    <property type="entry name" value="VWA"/>
    <property type="match status" value="1"/>
</dbReference>
<evidence type="ECO:0000313" key="7">
    <source>
        <dbReference type="EMBL" id="SMG16672.1"/>
    </source>
</evidence>
<proteinExistence type="predicted"/>
<dbReference type="Gene3D" id="3.40.50.410">
    <property type="entry name" value="von Willebrand factor, type A domain"/>
    <property type="match status" value="1"/>
</dbReference>
<dbReference type="Proteomes" id="UP000193355">
    <property type="component" value="Unassembled WGS sequence"/>
</dbReference>
<dbReference type="EMBL" id="FXBB01000004">
    <property type="protein sequence ID" value="SMG16672.1"/>
    <property type="molecule type" value="Genomic_DNA"/>
</dbReference>
<sequence>MVSVCKRRGLVLSLCVLVLWAGCAFASVRVRSGPGEIGLSWPGSNEPVESQVTVSGPVERAVTVKGSGVLIGDLPSGVYEVRLLRGKGIELFVVDVPMEAKTSTRRSDSGPSALVEMGLDTSLYPNIALQFRPVDSNGGPIGEVFSPQDFKLYEEGRIIPDFSMSVPSSKDVTRVADLVVVFDDTGSMGPFIDHLKERIVEFIGSISGSGIDLRYRLITYKDDANDGWFWTTSPDLFKEQVSSLRATGGADWYEDGFEAMKIATEYDFRPGAQRVFMLFTDAPCWEGRDEFDKPTPTWDEMVKALKDAGVVLYAIARDDKGSPDIGHSYSHGGWSGTTFNQYNGSGSLTDLTGGKWFDIYGDFSPIIDEIGSAVGGSYLLSYRTPNLPETLSGDDVVDVRLTFRDSIELLTSYDVNIPPVVTVYGPTKVSADAGVPISFDVVFGDLDGDGISSLRFTYRFEGDESSKYIDYSEGLDSGRLEVVLSGDQVPANAPLLYSARVIDGEGARAVFPKDGSSAYVSRESRPFVIVSADASLDSSWNMTVALVLGDLPSDGEPPFLVYKSTGGDFAGVAGSPVIATKDGDVYKVVLSAEDMAGFGAVQVGVQVKGLLRKTRVFYYAVDPGAVIRGKADTVILTNLAKMSSTAGLEKAISDLVVAAWKLDASGRPLAEDGSGLNMLPVVVDLQDRTILSGAQAPFQLKWDGGAYGTAEEVLAGLKALFLRSGLVLKDSMTLVIVGANEAIPYGTSDNAFSWLGTESDWYKNSLKSSKAPGLESLYAGNLYPSDVIYRNSFLRAGRLVETADDATALINRYISDGAYLVDRKNLLYLGGYDRNNEADGFLIGKWLKSYSGLSPNGWTADNGSVYDPTDGFAGTKIVSALNAIGGGIAVMTGHGHYYLIQNGKGSDELFFAGAQSGFGSGSQISSLENVVLFTNACHSGLNFVSSSSGSVSDTDFPEIFAQDGRALAVYVANTPYGIYTPAGVGYSDRLTQNAVRQLVDGTYDTVVYDGVFKGTALPYEPSINEDIMGRPQFYGIPSYRLGPAPVASTASKGASLAVSRMSSVAETVQGGRFFESTTTRGTSSMGLKLEFKMISGDYSIGADGKVQVYGVGQTDSFGRPALLFSTSVPKGSSISGDFTVTVGKTKQDTYGGSVSSRFANSDKEETKDLNTSSFDDMVLASADIDGDRLVVSLWPVQYNTSESSLRITEEASISLNVTFPKGSVSLAAVDDADMDGLPGWWERAYGLDDNDPSGINGPDGDPDVDGLSNMEEFLRGTDPNSKYSGSSDTTDVSWGADRPTIALTSESVSEPTSSDVVIALTDLPDKAVTVQLDYWPKGFEAQLRTTDPVPVKGATTSSSKGASGLSANVRLSGLKAGTEYVFKAIAFDALGVPSTPSGEVSFKTAAADAPAPVDPENPKPSSGGGCDIGATPSMALLLLAGLALIKR</sequence>
<feature type="region of interest" description="Disordered" evidence="4">
    <location>
        <begin position="1275"/>
        <end position="1295"/>
    </location>
</feature>
<accession>A0A1X7IPH7</accession>
<keyword evidence="3 5" id="KW-0732">Signal</keyword>
<dbReference type="PROSITE" id="PS51257">
    <property type="entry name" value="PROKAR_LIPOPROTEIN"/>
    <property type="match status" value="1"/>
</dbReference>
<evidence type="ECO:0000256" key="1">
    <source>
        <dbReference type="ARBA" id="ARBA00004613"/>
    </source>
</evidence>
<reference evidence="8" key="1">
    <citation type="submission" date="2017-04" db="EMBL/GenBank/DDBJ databases">
        <authorList>
            <person name="Varghese N."/>
            <person name="Submissions S."/>
        </authorList>
    </citation>
    <scope>NUCLEOTIDE SEQUENCE [LARGE SCALE GENOMIC DNA]</scope>
    <source>
        <strain evidence="8">USBA 82</strain>
    </source>
</reference>
<feature type="compositionally biased region" description="Polar residues" evidence="4">
    <location>
        <begin position="1278"/>
        <end position="1292"/>
    </location>
</feature>
<protein>
    <submittedName>
        <fullName evidence="7">von Willebrand factor type A domain-containing protein</fullName>
    </submittedName>
</protein>
<feature type="chain" id="PRO_5012033067" evidence="5">
    <location>
        <begin position="27"/>
        <end position="1447"/>
    </location>
</feature>
<comment type="subcellular location">
    <subcellularLocation>
        <location evidence="1">Secreted</location>
    </subcellularLocation>
</comment>
<feature type="domain" description="VWFA" evidence="6">
    <location>
        <begin position="177"/>
        <end position="316"/>
    </location>
</feature>
<dbReference type="Gene3D" id="2.60.40.10">
    <property type="entry name" value="Immunoglobulins"/>
    <property type="match status" value="1"/>
</dbReference>
<keyword evidence="2" id="KW-0964">Secreted</keyword>
<evidence type="ECO:0000259" key="6">
    <source>
        <dbReference type="PROSITE" id="PS50234"/>
    </source>
</evidence>
<evidence type="ECO:0000256" key="5">
    <source>
        <dbReference type="SAM" id="SignalP"/>
    </source>
</evidence>
<dbReference type="SUPFAM" id="SSF53300">
    <property type="entry name" value="vWA-like"/>
    <property type="match status" value="1"/>
</dbReference>
<feature type="region of interest" description="Disordered" evidence="4">
    <location>
        <begin position="1405"/>
        <end position="1426"/>
    </location>
</feature>
<dbReference type="PROSITE" id="PS50234">
    <property type="entry name" value="VWFA"/>
    <property type="match status" value="1"/>
</dbReference>
<dbReference type="InterPro" id="IPR013783">
    <property type="entry name" value="Ig-like_fold"/>
</dbReference>
<feature type="signal peptide" evidence="5">
    <location>
        <begin position="1"/>
        <end position="26"/>
    </location>
</feature>
<dbReference type="Pfam" id="PF25106">
    <property type="entry name" value="VWA_4"/>
    <property type="match status" value="1"/>
</dbReference>
<evidence type="ECO:0000313" key="8">
    <source>
        <dbReference type="Proteomes" id="UP000193355"/>
    </source>
</evidence>
<evidence type="ECO:0000256" key="3">
    <source>
        <dbReference type="ARBA" id="ARBA00022729"/>
    </source>
</evidence>
<organism evidence="7 8">
    <name type="scientific">Dethiosulfovibrio salsuginis</name>
    <dbReference type="NCBI Taxonomy" id="561720"/>
    <lineage>
        <taxon>Bacteria</taxon>
        <taxon>Thermotogati</taxon>
        <taxon>Synergistota</taxon>
        <taxon>Synergistia</taxon>
        <taxon>Synergistales</taxon>
        <taxon>Dethiosulfovibrionaceae</taxon>
        <taxon>Dethiosulfovibrio</taxon>
    </lineage>
</organism>
<name>A0A1X7IPH7_9BACT</name>
<evidence type="ECO:0000256" key="4">
    <source>
        <dbReference type="SAM" id="MobiDB-lite"/>
    </source>
</evidence>
<dbReference type="InterPro" id="IPR002035">
    <property type="entry name" value="VWF_A"/>
</dbReference>
<dbReference type="InterPro" id="IPR036465">
    <property type="entry name" value="vWFA_dom_sf"/>
</dbReference>
<evidence type="ECO:0000256" key="2">
    <source>
        <dbReference type="ARBA" id="ARBA00022525"/>
    </source>
</evidence>
<dbReference type="RefSeq" id="WP_085543830.1">
    <property type="nucleotide sequence ID" value="NZ_FXBB01000004.1"/>
</dbReference>
<dbReference type="OrthoDB" id="46632at2"/>
<keyword evidence="8" id="KW-1185">Reference proteome</keyword>
<gene>
    <name evidence="7" type="ORF">SAMN06275492_10412</name>
</gene>
<dbReference type="CDD" id="cd00198">
    <property type="entry name" value="vWFA"/>
    <property type="match status" value="1"/>
</dbReference>
<dbReference type="InterPro" id="IPR056861">
    <property type="entry name" value="HMCN1-like_VWA"/>
</dbReference>
<dbReference type="InterPro" id="IPR036116">
    <property type="entry name" value="FN3_sf"/>
</dbReference>
<dbReference type="STRING" id="561720.SAMN06275492_10412"/>
<dbReference type="SUPFAM" id="SSF49265">
    <property type="entry name" value="Fibronectin type III"/>
    <property type="match status" value="1"/>
</dbReference>